<dbReference type="Proteomes" id="UP000492821">
    <property type="component" value="Unassembled WGS sequence"/>
</dbReference>
<proteinExistence type="predicted"/>
<protein>
    <submittedName>
        <fullName evidence="3">Apolipophorin-III</fullName>
    </submittedName>
</protein>
<evidence type="ECO:0000256" key="1">
    <source>
        <dbReference type="SAM" id="SignalP"/>
    </source>
</evidence>
<feature type="signal peptide" evidence="1">
    <location>
        <begin position="1"/>
        <end position="19"/>
    </location>
</feature>
<keyword evidence="1" id="KW-0732">Signal</keyword>
<organism evidence="2 3">
    <name type="scientific">Panagrellus redivivus</name>
    <name type="common">Microworm</name>
    <dbReference type="NCBI Taxonomy" id="6233"/>
    <lineage>
        <taxon>Eukaryota</taxon>
        <taxon>Metazoa</taxon>
        <taxon>Ecdysozoa</taxon>
        <taxon>Nematoda</taxon>
        <taxon>Chromadorea</taxon>
        <taxon>Rhabditida</taxon>
        <taxon>Tylenchina</taxon>
        <taxon>Panagrolaimomorpha</taxon>
        <taxon>Panagrolaimoidea</taxon>
        <taxon>Panagrolaimidae</taxon>
        <taxon>Panagrellus</taxon>
    </lineage>
</organism>
<accession>A0A7E4VL37</accession>
<sequence>MNTFKTLGLLFVVVALAYGDEDCVCRKCQYALASKMISLNGDFITPDQAVRMIDVAGGKYVNGTDLHEIMQYFKANSDQFITTAQINQILAANTKINTVLGSSNATLQFMRLAFNISMNFISADKATLDEAIAASKAAGDNFDTQKQVVCRTIFTLLTPEKRVQLSEAFIAHISTDKRADIIAALTPIMKMDGIDTNVPESTDGPVF</sequence>
<dbReference type="WBParaSite" id="Pan_g21874.t1">
    <property type="protein sequence ID" value="Pan_g21874.t1"/>
    <property type="gene ID" value="Pan_g21874"/>
</dbReference>
<dbReference type="AlphaFoldDB" id="A0A7E4VL37"/>
<feature type="chain" id="PRO_5028927847" evidence="1">
    <location>
        <begin position="20"/>
        <end position="207"/>
    </location>
</feature>
<keyword evidence="2" id="KW-1185">Reference proteome</keyword>
<evidence type="ECO:0000313" key="3">
    <source>
        <dbReference type="WBParaSite" id="Pan_g21874.t1"/>
    </source>
</evidence>
<reference evidence="2" key="1">
    <citation type="journal article" date="2013" name="Genetics">
        <title>The draft genome and transcriptome of Panagrellus redivivus are shaped by the harsh demands of a free-living lifestyle.</title>
        <authorList>
            <person name="Srinivasan J."/>
            <person name="Dillman A.R."/>
            <person name="Macchietto M.G."/>
            <person name="Heikkinen L."/>
            <person name="Lakso M."/>
            <person name="Fracchia K.M."/>
            <person name="Antoshechkin I."/>
            <person name="Mortazavi A."/>
            <person name="Wong G."/>
            <person name="Sternberg P.W."/>
        </authorList>
    </citation>
    <scope>NUCLEOTIDE SEQUENCE [LARGE SCALE GENOMIC DNA]</scope>
    <source>
        <strain evidence="2">MT8872</strain>
    </source>
</reference>
<evidence type="ECO:0000313" key="2">
    <source>
        <dbReference type="Proteomes" id="UP000492821"/>
    </source>
</evidence>
<name>A0A7E4VL37_PANRE</name>
<reference evidence="3" key="2">
    <citation type="submission" date="2020-10" db="UniProtKB">
        <authorList>
            <consortium name="WormBaseParasite"/>
        </authorList>
    </citation>
    <scope>IDENTIFICATION</scope>
</reference>